<name>A0ABQ0EB11_9BACT</name>
<keyword evidence="2" id="KW-1185">Reference proteome</keyword>
<comment type="caution">
    <text evidence="1">The sequence shown here is derived from an EMBL/GenBank/DDBJ whole genome shotgun (WGS) entry which is preliminary data.</text>
</comment>
<reference evidence="1 2" key="1">
    <citation type="journal article" date="2025" name="Int. J. Syst. Evol. Microbiol.">
        <title>Desulfovibrio falkowii sp. nov., Porphyromonas miyakawae sp. nov., Mediterraneibacter flintii sp. nov. and Owariibacterium komagatae gen. nov., sp. nov., isolated from human faeces.</title>
        <authorList>
            <person name="Hamaguchi T."/>
            <person name="Ohara M."/>
            <person name="Hisatomi A."/>
            <person name="Sekiguchi K."/>
            <person name="Takeda J.I."/>
            <person name="Ueyama J."/>
            <person name="Ito M."/>
            <person name="Nishiwaki H."/>
            <person name="Ogi T."/>
            <person name="Hirayama M."/>
            <person name="Ohkuma M."/>
            <person name="Sakamoto M."/>
            <person name="Ohno K."/>
        </authorList>
    </citation>
    <scope>NUCLEOTIDE SEQUENCE [LARGE SCALE GENOMIC DNA]</scope>
    <source>
        <strain evidence="1 2">13CB8C</strain>
    </source>
</reference>
<evidence type="ECO:0000313" key="1">
    <source>
        <dbReference type="EMBL" id="GAB1254792.1"/>
    </source>
</evidence>
<organism evidence="1 2">
    <name type="scientific">Desulfovibrio falkowii</name>
    <dbReference type="NCBI Taxonomy" id="3136602"/>
    <lineage>
        <taxon>Bacteria</taxon>
        <taxon>Pseudomonadati</taxon>
        <taxon>Thermodesulfobacteriota</taxon>
        <taxon>Desulfovibrionia</taxon>
        <taxon>Desulfovibrionales</taxon>
        <taxon>Desulfovibrionaceae</taxon>
        <taxon>Desulfovibrio</taxon>
    </lineage>
</organism>
<dbReference type="EMBL" id="BAAFSG010000001">
    <property type="protein sequence ID" value="GAB1254792.1"/>
    <property type="molecule type" value="Genomic_DNA"/>
</dbReference>
<accession>A0ABQ0EB11</accession>
<dbReference type="Proteomes" id="UP001628192">
    <property type="component" value="Unassembled WGS sequence"/>
</dbReference>
<gene>
    <name evidence="1" type="ORF">Defa_22790</name>
</gene>
<sequence>MGYLWRFFDWSLQNTKTPGAQNRRQTAGIFPIARYYISPHPEHYSEDSPCRAQDARRAQKNHRLTGVEPLAKHGVLKHRAKTLEKRRQGVKPCRSFVKM</sequence>
<protein>
    <submittedName>
        <fullName evidence="1">Uncharacterized protein</fullName>
    </submittedName>
</protein>
<proteinExistence type="predicted"/>
<evidence type="ECO:0000313" key="2">
    <source>
        <dbReference type="Proteomes" id="UP001628192"/>
    </source>
</evidence>